<feature type="coiled-coil region" evidence="2">
    <location>
        <begin position="327"/>
        <end position="354"/>
    </location>
</feature>
<evidence type="ECO:0000313" key="6">
    <source>
        <dbReference type="Proteomes" id="UP001217918"/>
    </source>
</evidence>
<proteinExistence type="inferred from homology"/>
<evidence type="ECO:0000256" key="1">
    <source>
        <dbReference type="ARBA" id="ARBA00009679"/>
    </source>
</evidence>
<keyword evidence="2" id="KW-0175">Coiled coil</keyword>
<sequence length="556" mass="60822">MNTVSNTVTNASTLLNTWTRILSQTEHNNRLIQNTNWKGATQDLIDIESEALYKQQEAERRAAEAERRREEAIRKAEEQERQRQAGSVFSTRGTLRTARSSSALQTRVRSAAVSEGLDDTLDDDDDDDEESLQLKLQAIQARLKLKRLQATKALKQKAVVDLTYEVELFLFNSGFDRFWKLTPGTVLAVLNPSIMPPPPARQAAGRFSLVINSDADTILELGIARDLGYCKTVKKDGNLCNGWINARRTEFCEFHTNDALSKTRSARIELTDGHGAGGVKRKPMRELLLQKEKAQQERRKYAGVFVSGEGGMSAVRLLDDDEREGGLADRKEREAALRRRLAAQEKERKIAKKLSEMGGGAGKEYMGRSATSAAIGPGSSVSSSSTAAASLFSGQKASLVLPKGERPKIDLGPVKRKRVESSQNTGTGGKKDGVKPIFGWGATLKDKLSRMKEGERLDGRHSAAFTEGSIEQALGKAATTAAANDGCTPGNHGDPSPVRKKTRFVTEKGIREAGRESLGEPLSAMAKIRKQVLLGLDDGNNDDDDDDDDDDLVIVQ</sequence>
<feature type="region of interest" description="Disordered" evidence="3">
    <location>
        <begin position="476"/>
        <end position="505"/>
    </location>
</feature>
<comment type="similarity">
    <text evidence="1">Belongs to the MCM10 family.</text>
</comment>
<dbReference type="Pfam" id="PF09329">
    <property type="entry name" value="zf-primase"/>
    <property type="match status" value="1"/>
</dbReference>
<evidence type="ECO:0000259" key="4">
    <source>
        <dbReference type="Pfam" id="PF09329"/>
    </source>
</evidence>
<evidence type="ECO:0000313" key="5">
    <source>
        <dbReference type="EMBL" id="KAK2074508.1"/>
    </source>
</evidence>
<dbReference type="Pfam" id="PF08651">
    <property type="entry name" value="DASH_Duo1"/>
    <property type="match status" value="1"/>
</dbReference>
<accession>A0AAD9MIS4</accession>
<feature type="region of interest" description="Disordered" evidence="3">
    <location>
        <begin position="63"/>
        <end position="128"/>
    </location>
</feature>
<evidence type="ECO:0000256" key="2">
    <source>
        <dbReference type="SAM" id="Coils"/>
    </source>
</evidence>
<dbReference type="Gene3D" id="2.40.50.140">
    <property type="entry name" value="Nucleic acid-binding proteins"/>
    <property type="match status" value="1"/>
</dbReference>
<name>A0AAD9MIS4_9PEZI</name>
<feature type="compositionally biased region" description="Polar residues" evidence="3">
    <location>
        <begin position="87"/>
        <end position="108"/>
    </location>
</feature>
<feature type="region of interest" description="Disordered" evidence="3">
    <location>
        <begin position="415"/>
        <end position="436"/>
    </location>
</feature>
<feature type="compositionally biased region" description="Basic and acidic residues" evidence="3">
    <location>
        <begin position="63"/>
        <end position="83"/>
    </location>
</feature>
<evidence type="ECO:0000256" key="3">
    <source>
        <dbReference type="SAM" id="MobiDB-lite"/>
    </source>
</evidence>
<gene>
    <name evidence="5" type="ORF">P8C59_008710</name>
</gene>
<dbReference type="AlphaFoldDB" id="A0AAD9MIS4"/>
<protein>
    <recommendedName>
        <fullName evidence="4">Zinc finger Mcm10/DnaG-type domain-containing protein</fullName>
    </recommendedName>
</protein>
<dbReference type="PANTHER" id="PTHR13454:SF11">
    <property type="entry name" value="PROTEIN MCM10 HOMOLOG"/>
    <property type="match status" value="1"/>
</dbReference>
<dbReference type="GO" id="GO:0006270">
    <property type="term" value="P:DNA replication initiation"/>
    <property type="evidence" value="ECO:0007669"/>
    <property type="project" value="InterPro"/>
</dbReference>
<reference evidence="5" key="1">
    <citation type="journal article" date="2023" name="Mol. Plant Microbe Interact.">
        <title>Elucidating the Obligate Nature and Biological Capacity of an Invasive Fungal Corn Pathogen.</title>
        <authorList>
            <person name="MacCready J.S."/>
            <person name="Roggenkamp E.M."/>
            <person name="Gdanetz K."/>
            <person name="Chilvers M.I."/>
        </authorList>
    </citation>
    <scope>NUCLEOTIDE SEQUENCE</scope>
    <source>
        <strain evidence="5">PM02</strain>
    </source>
</reference>
<comment type="caution">
    <text evidence="5">The sequence shown here is derived from an EMBL/GenBank/DDBJ whole genome shotgun (WGS) entry which is preliminary data.</text>
</comment>
<dbReference type="GO" id="GO:0000278">
    <property type="term" value="P:mitotic cell cycle"/>
    <property type="evidence" value="ECO:0007669"/>
    <property type="project" value="InterPro"/>
</dbReference>
<dbReference type="GO" id="GO:0043596">
    <property type="term" value="C:nuclear replication fork"/>
    <property type="evidence" value="ECO:0007669"/>
    <property type="project" value="TreeGrafter"/>
</dbReference>
<feature type="compositionally biased region" description="Acidic residues" evidence="3">
    <location>
        <begin position="539"/>
        <end position="556"/>
    </location>
</feature>
<feature type="region of interest" description="Disordered" evidence="3">
    <location>
        <begin position="535"/>
        <end position="556"/>
    </location>
</feature>
<feature type="compositionally biased region" description="Acidic residues" evidence="3">
    <location>
        <begin position="116"/>
        <end position="128"/>
    </location>
</feature>
<dbReference type="InterPro" id="IPR013960">
    <property type="entry name" value="DASH_Duo1"/>
</dbReference>
<dbReference type="PANTHER" id="PTHR13454">
    <property type="entry name" value="PROTEIN MCM10 HOMOLOG"/>
    <property type="match status" value="1"/>
</dbReference>
<feature type="domain" description="Zinc finger Mcm10/DnaG-type" evidence="4">
    <location>
        <begin position="222"/>
        <end position="267"/>
    </location>
</feature>
<organism evidence="5 6">
    <name type="scientific">Phyllachora maydis</name>
    <dbReference type="NCBI Taxonomy" id="1825666"/>
    <lineage>
        <taxon>Eukaryota</taxon>
        <taxon>Fungi</taxon>
        <taxon>Dikarya</taxon>
        <taxon>Ascomycota</taxon>
        <taxon>Pezizomycotina</taxon>
        <taxon>Sordariomycetes</taxon>
        <taxon>Sordariomycetidae</taxon>
        <taxon>Phyllachorales</taxon>
        <taxon>Phyllachoraceae</taxon>
        <taxon>Phyllachora</taxon>
    </lineage>
</organism>
<dbReference type="EMBL" id="JAQQPM010000008">
    <property type="protein sequence ID" value="KAK2074508.1"/>
    <property type="molecule type" value="Genomic_DNA"/>
</dbReference>
<dbReference type="GO" id="GO:0042729">
    <property type="term" value="C:DASH complex"/>
    <property type="evidence" value="ECO:0007669"/>
    <property type="project" value="InterPro"/>
</dbReference>
<dbReference type="GO" id="GO:0003688">
    <property type="term" value="F:DNA replication origin binding"/>
    <property type="evidence" value="ECO:0007669"/>
    <property type="project" value="TreeGrafter"/>
</dbReference>
<dbReference type="InterPro" id="IPR015408">
    <property type="entry name" value="Znf_Mcm10/DnaG"/>
</dbReference>
<dbReference type="Proteomes" id="UP001217918">
    <property type="component" value="Unassembled WGS sequence"/>
</dbReference>
<dbReference type="GO" id="GO:0003697">
    <property type="term" value="F:single-stranded DNA binding"/>
    <property type="evidence" value="ECO:0007669"/>
    <property type="project" value="InterPro"/>
</dbReference>
<dbReference type="GO" id="GO:0072686">
    <property type="term" value="C:mitotic spindle"/>
    <property type="evidence" value="ECO:0007669"/>
    <property type="project" value="InterPro"/>
</dbReference>
<dbReference type="InterPro" id="IPR012340">
    <property type="entry name" value="NA-bd_OB-fold"/>
</dbReference>
<dbReference type="InterPro" id="IPR040184">
    <property type="entry name" value="Mcm10"/>
</dbReference>
<keyword evidence="6" id="KW-1185">Reference proteome</keyword>